<name>A0A9Q0FVS8_9ROSI</name>
<evidence type="ECO:0000313" key="3">
    <source>
        <dbReference type="Proteomes" id="UP001141552"/>
    </source>
</evidence>
<sequence length="159" mass="17535">MYYHNCHFFFLCYSVDLKLGTSHLLHSVQYFSSCCGEWDFFPGEERSKESSSGGGEIAGEKENKEVLVDGGNDGKLEKEVVVPEESLQVLWDDGYGKKTVKDFIDGAKEMIMPGDAGPPRWFCPPDCGKPLKDSPVLLYCPGIDSVGLGLTLHHKALGK</sequence>
<comment type="caution">
    <text evidence="2">The sequence shown here is derived from an EMBL/GenBank/DDBJ whole genome shotgun (WGS) entry which is preliminary data.</text>
</comment>
<feature type="compositionally biased region" description="Basic and acidic residues" evidence="1">
    <location>
        <begin position="58"/>
        <end position="71"/>
    </location>
</feature>
<evidence type="ECO:0000256" key="1">
    <source>
        <dbReference type="SAM" id="MobiDB-lite"/>
    </source>
</evidence>
<keyword evidence="3" id="KW-1185">Reference proteome</keyword>
<dbReference type="Proteomes" id="UP001141552">
    <property type="component" value="Unassembled WGS sequence"/>
</dbReference>
<reference evidence="2" key="2">
    <citation type="journal article" date="2023" name="Plants (Basel)">
        <title>Annotation of the Turnera subulata (Passifloraceae) Draft Genome Reveals the S-Locus Evolved after the Divergence of Turneroideae from Passifloroideae in a Stepwise Manner.</title>
        <authorList>
            <person name="Henning P.M."/>
            <person name="Roalson E.H."/>
            <person name="Mir W."/>
            <person name="McCubbin A.G."/>
            <person name="Shore J.S."/>
        </authorList>
    </citation>
    <scope>NUCLEOTIDE SEQUENCE</scope>
    <source>
        <strain evidence="2">F60SS</strain>
    </source>
</reference>
<dbReference type="EMBL" id="JAKUCV010003543">
    <property type="protein sequence ID" value="KAJ4838463.1"/>
    <property type="molecule type" value="Genomic_DNA"/>
</dbReference>
<protein>
    <submittedName>
        <fullName evidence="2">Uncharacterized protein</fullName>
    </submittedName>
</protein>
<dbReference type="OrthoDB" id="1934588at2759"/>
<reference evidence="2" key="1">
    <citation type="submission" date="2022-02" db="EMBL/GenBank/DDBJ databases">
        <authorList>
            <person name="Henning P.M."/>
            <person name="McCubbin A.G."/>
            <person name="Shore J.S."/>
        </authorList>
    </citation>
    <scope>NUCLEOTIDE SEQUENCE</scope>
    <source>
        <strain evidence="2">F60SS</strain>
        <tissue evidence="2">Leaves</tissue>
    </source>
</reference>
<evidence type="ECO:0000313" key="2">
    <source>
        <dbReference type="EMBL" id="KAJ4838463.1"/>
    </source>
</evidence>
<dbReference type="AlphaFoldDB" id="A0A9Q0FVS8"/>
<gene>
    <name evidence="2" type="ORF">Tsubulata_046403</name>
</gene>
<organism evidence="2 3">
    <name type="scientific">Turnera subulata</name>
    <dbReference type="NCBI Taxonomy" id="218843"/>
    <lineage>
        <taxon>Eukaryota</taxon>
        <taxon>Viridiplantae</taxon>
        <taxon>Streptophyta</taxon>
        <taxon>Embryophyta</taxon>
        <taxon>Tracheophyta</taxon>
        <taxon>Spermatophyta</taxon>
        <taxon>Magnoliopsida</taxon>
        <taxon>eudicotyledons</taxon>
        <taxon>Gunneridae</taxon>
        <taxon>Pentapetalae</taxon>
        <taxon>rosids</taxon>
        <taxon>fabids</taxon>
        <taxon>Malpighiales</taxon>
        <taxon>Passifloraceae</taxon>
        <taxon>Turnera</taxon>
    </lineage>
</organism>
<feature type="region of interest" description="Disordered" evidence="1">
    <location>
        <begin position="46"/>
        <end position="71"/>
    </location>
</feature>
<accession>A0A9Q0FVS8</accession>
<proteinExistence type="predicted"/>